<dbReference type="PANTHER" id="PTHR33570:SF2">
    <property type="entry name" value="CARBOXYMUCONOLACTONE DECARBOXYLASE-LIKE DOMAIN-CONTAINING PROTEIN"/>
    <property type="match status" value="1"/>
</dbReference>
<dbReference type="Proteomes" id="UP000196536">
    <property type="component" value="Unassembled WGS sequence"/>
</dbReference>
<dbReference type="InterPro" id="IPR029032">
    <property type="entry name" value="AhpD-like"/>
</dbReference>
<dbReference type="Pfam" id="PF02627">
    <property type="entry name" value="CMD"/>
    <property type="match status" value="1"/>
</dbReference>
<dbReference type="GO" id="GO:0051920">
    <property type="term" value="F:peroxiredoxin activity"/>
    <property type="evidence" value="ECO:0007669"/>
    <property type="project" value="InterPro"/>
</dbReference>
<name>A0A1Z9YXE6_9GAMM</name>
<dbReference type="SUPFAM" id="SSF69118">
    <property type="entry name" value="AhpD-like"/>
    <property type="match status" value="1"/>
</dbReference>
<feature type="domain" description="Carboxymuconolactone decarboxylase-like" evidence="1">
    <location>
        <begin position="36"/>
        <end position="118"/>
    </location>
</feature>
<protein>
    <submittedName>
        <fullName evidence="2">4-carboxymuconolactone decarboxylase</fullName>
    </submittedName>
</protein>
<dbReference type="RefSeq" id="WP_087620478.1">
    <property type="nucleotide sequence ID" value="NZ_NEXX01000003.1"/>
</dbReference>
<dbReference type="PANTHER" id="PTHR33570">
    <property type="entry name" value="4-CARBOXYMUCONOLACTONE DECARBOXYLASE FAMILY PROTEIN"/>
    <property type="match status" value="1"/>
</dbReference>
<sequence length="125" mass="14086">MSDADYQNGLKVRTEVMGESFVQRAKDNTTDFNRPLQDWINEHAWGSTWQRGVLPRKYRSLITLAMLTALKSPKELKGHIRGALNNGCSIEEIQETLLHSLPYCGAPAAQEAFRAAEEVLVELQN</sequence>
<dbReference type="Gene3D" id="1.20.1290.10">
    <property type="entry name" value="AhpD-like"/>
    <property type="match status" value="1"/>
</dbReference>
<keyword evidence="3" id="KW-1185">Reference proteome</keyword>
<evidence type="ECO:0000259" key="1">
    <source>
        <dbReference type="Pfam" id="PF02627"/>
    </source>
</evidence>
<dbReference type="EMBL" id="NEXX01000003">
    <property type="protein sequence ID" value="OUY06873.1"/>
    <property type="molecule type" value="Genomic_DNA"/>
</dbReference>
<gene>
    <name evidence="2" type="ORF">CAP51_09240</name>
</gene>
<dbReference type="OrthoDB" id="9801400at2"/>
<proteinExistence type="predicted"/>
<evidence type="ECO:0000313" key="3">
    <source>
        <dbReference type="Proteomes" id="UP000196536"/>
    </source>
</evidence>
<evidence type="ECO:0000313" key="2">
    <source>
        <dbReference type="EMBL" id="OUY06873.1"/>
    </source>
</evidence>
<reference evidence="2 3" key="1">
    <citation type="submission" date="2017-05" db="EMBL/GenBank/DDBJ databases">
        <title>Acinetobacter populi ANC 5415 (= PBJ7), whole genome shotgun sequencing project.</title>
        <authorList>
            <person name="Nemec A."/>
            <person name="Radolfova-Krizova L."/>
        </authorList>
    </citation>
    <scope>NUCLEOTIDE SEQUENCE [LARGE SCALE GENOMIC DNA]</scope>
    <source>
        <strain evidence="2 3">PBJ7</strain>
    </source>
</reference>
<dbReference type="AlphaFoldDB" id="A0A1Z9YXE6"/>
<accession>A0A1Z9YXE6</accession>
<organism evidence="2 3">
    <name type="scientific">Acinetobacter populi</name>
    <dbReference type="NCBI Taxonomy" id="1582270"/>
    <lineage>
        <taxon>Bacteria</taxon>
        <taxon>Pseudomonadati</taxon>
        <taxon>Pseudomonadota</taxon>
        <taxon>Gammaproteobacteria</taxon>
        <taxon>Moraxellales</taxon>
        <taxon>Moraxellaceae</taxon>
        <taxon>Acinetobacter</taxon>
    </lineage>
</organism>
<dbReference type="InterPro" id="IPR003779">
    <property type="entry name" value="CMD-like"/>
</dbReference>
<dbReference type="InterPro" id="IPR052512">
    <property type="entry name" value="4CMD/NDH-1_regulator"/>
</dbReference>
<comment type="caution">
    <text evidence="2">The sequence shown here is derived from an EMBL/GenBank/DDBJ whole genome shotgun (WGS) entry which is preliminary data.</text>
</comment>